<dbReference type="Gene3D" id="2.60.120.1140">
    <property type="entry name" value="Protein of unknown function DUF192"/>
    <property type="match status" value="1"/>
</dbReference>
<organism evidence="1 2">
    <name type="scientific">Methanohalarchaeum thermophilum</name>
    <dbReference type="NCBI Taxonomy" id="1903181"/>
    <lineage>
        <taxon>Archaea</taxon>
        <taxon>Methanobacteriati</taxon>
        <taxon>Methanobacteriota</taxon>
        <taxon>Methanonatronarchaeia</taxon>
        <taxon>Methanonatronarchaeales</taxon>
        <taxon>Methanonatronarchaeaceae</taxon>
        <taxon>Candidatus Methanohalarchaeum</taxon>
    </lineage>
</organism>
<keyword evidence="2" id="KW-1185">Reference proteome</keyword>
<comment type="caution">
    <text evidence="1">The sequence shown here is derived from an EMBL/GenBank/DDBJ whole genome shotgun (WGS) entry which is preliminary data.</text>
</comment>
<accession>A0A1Q6DTQ5</accession>
<dbReference type="InterPro" id="IPR038695">
    <property type="entry name" value="Saro_0823-like_sf"/>
</dbReference>
<protein>
    <submittedName>
        <fullName evidence="1">Uncharacterized protein</fullName>
    </submittedName>
</protein>
<dbReference type="Pfam" id="PF02643">
    <property type="entry name" value="DUF192"/>
    <property type="match status" value="1"/>
</dbReference>
<dbReference type="Proteomes" id="UP000185744">
    <property type="component" value="Unassembled WGS sequence"/>
</dbReference>
<dbReference type="InterPro" id="IPR003795">
    <property type="entry name" value="DUF192"/>
</dbReference>
<gene>
    <name evidence="1" type="ORF">BTN85_0229</name>
</gene>
<dbReference type="EMBL" id="MSDW01000001">
    <property type="protein sequence ID" value="OKY77760.1"/>
    <property type="molecule type" value="Genomic_DNA"/>
</dbReference>
<dbReference type="InParanoid" id="A0A1Q6DTQ5"/>
<dbReference type="AlphaFoldDB" id="A0A1Q6DTQ5"/>
<evidence type="ECO:0000313" key="2">
    <source>
        <dbReference type="Proteomes" id="UP000185744"/>
    </source>
</evidence>
<evidence type="ECO:0000313" key="1">
    <source>
        <dbReference type="EMBL" id="OKY77760.1"/>
    </source>
</evidence>
<sequence>MIKKANGEKIVTKTEVADTYLKKTIGLMFKKNIPRDYALIIPLKKTKKVTIHSFFVFHDLDIITVSEKNKILEKTTLKALRDYTKIKAKKVIEARKNELNKIKPGNKIKIT</sequence>
<proteinExistence type="predicted"/>
<name>A0A1Q6DTQ5_METT1</name>
<reference evidence="1" key="1">
    <citation type="submission" date="2016-12" db="EMBL/GenBank/DDBJ databases">
        <title>Discovery of methanogenic haloarchaea.</title>
        <authorList>
            <person name="Sorokin D.Y."/>
            <person name="Makarova K.S."/>
            <person name="Abbas B."/>
            <person name="Ferrer M."/>
            <person name="Golyshin P.N."/>
        </authorList>
    </citation>
    <scope>NUCLEOTIDE SEQUENCE [LARGE SCALE GENOMIC DNA]</scope>
    <source>
        <strain evidence="1">HMET1</strain>
    </source>
</reference>
<dbReference type="STRING" id="1903181.BTN85_0229"/>